<dbReference type="Proteomes" id="UP000076874">
    <property type="component" value="Unassembled WGS sequence"/>
</dbReference>
<dbReference type="EMBL" id="AZHD01000003">
    <property type="protein sequence ID" value="OAA65398.1"/>
    <property type="molecule type" value="Genomic_DNA"/>
</dbReference>
<dbReference type="GO" id="GO:0022857">
    <property type="term" value="F:transmembrane transporter activity"/>
    <property type="evidence" value="ECO:0007669"/>
    <property type="project" value="InterPro"/>
</dbReference>
<feature type="transmembrane region" description="Helical" evidence="6">
    <location>
        <begin position="400"/>
        <end position="422"/>
    </location>
</feature>
<keyword evidence="5 6" id="KW-0472">Membrane</keyword>
<feature type="transmembrane region" description="Helical" evidence="6">
    <location>
        <begin position="434"/>
        <end position="454"/>
    </location>
</feature>
<comment type="subcellular location">
    <subcellularLocation>
        <location evidence="1">Membrane</location>
        <topology evidence="1">Multi-pass membrane protein</topology>
    </subcellularLocation>
</comment>
<evidence type="ECO:0000256" key="2">
    <source>
        <dbReference type="ARBA" id="ARBA00022448"/>
    </source>
</evidence>
<evidence type="ECO:0000256" key="1">
    <source>
        <dbReference type="ARBA" id="ARBA00004141"/>
    </source>
</evidence>
<feature type="transmembrane region" description="Helical" evidence="6">
    <location>
        <begin position="172"/>
        <end position="194"/>
    </location>
</feature>
<name>A0A162KAY5_9HYPO</name>
<evidence type="ECO:0000313" key="8">
    <source>
        <dbReference type="EMBL" id="OAA65398.1"/>
    </source>
</evidence>
<evidence type="ECO:0000256" key="6">
    <source>
        <dbReference type="SAM" id="Phobius"/>
    </source>
</evidence>
<protein>
    <submittedName>
        <fullName evidence="8">High-affinity nicotinic acid transporter</fullName>
    </submittedName>
</protein>
<accession>A0A162KAY5</accession>
<proteinExistence type="predicted"/>
<evidence type="ECO:0000259" key="7">
    <source>
        <dbReference type="PROSITE" id="PS50850"/>
    </source>
</evidence>
<dbReference type="AlphaFoldDB" id="A0A162KAY5"/>
<evidence type="ECO:0000256" key="4">
    <source>
        <dbReference type="ARBA" id="ARBA00022989"/>
    </source>
</evidence>
<feature type="transmembrane region" description="Helical" evidence="6">
    <location>
        <begin position="113"/>
        <end position="132"/>
    </location>
</feature>
<feature type="transmembrane region" description="Helical" evidence="6">
    <location>
        <begin position="206"/>
        <end position="227"/>
    </location>
</feature>
<evidence type="ECO:0000256" key="3">
    <source>
        <dbReference type="ARBA" id="ARBA00022692"/>
    </source>
</evidence>
<feature type="transmembrane region" description="Helical" evidence="6">
    <location>
        <begin position="42"/>
        <end position="59"/>
    </location>
</feature>
<dbReference type="Gene3D" id="1.20.1250.20">
    <property type="entry name" value="MFS general substrate transporter like domains"/>
    <property type="match status" value="2"/>
</dbReference>
<gene>
    <name evidence="8" type="ORF">SPI_02185</name>
</gene>
<dbReference type="Pfam" id="PF07690">
    <property type="entry name" value="MFS_1"/>
    <property type="match status" value="1"/>
</dbReference>
<feature type="transmembrane region" description="Helical" evidence="6">
    <location>
        <begin position="313"/>
        <end position="334"/>
    </location>
</feature>
<keyword evidence="4 6" id="KW-1133">Transmembrane helix</keyword>
<feature type="transmembrane region" description="Helical" evidence="6">
    <location>
        <begin position="281"/>
        <end position="301"/>
    </location>
</feature>
<feature type="transmembrane region" description="Helical" evidence="6">
    <location>
        <begin position="138"/>
        <end position="160"/>
    </location>
</feature>
<dbReference type="OrthoDB" id="2962993at2759"/>
<dbReference type="FunFam" id="1.20.1250.20:FF:000018">
    <property type="entry name" value="MFS transporter permease"/>
    <property type="match status" value="1"/>
</dbReference>
<dbReference type="InterPro" id="IPR036259">
    <property type="entry name" value="MFS_trans_sf"/>
</dbReference>
<dbReference type="PROSITE" id="PS50850">
    <property type="entry name" value="MFS"/>
    <property type="match status" value="1"/>
</dbReference>
<reference evidence="8 9" key="1">
    <citation type="journal article" date="2016" name="Genome Biol. Evol.">
        <title>Divergent and convergent evolution of fungal pathogenicity.</title>
        <authorList>
            <person name="Shang Y."/>
            <person name="Xiao G."/>
            <person name="Zheng P."/>
            <person name="Cen K."/>
            <person name="Zhan S."/>
            <person name="Wang C."/>
        </authorList>
    </citation>
    <scope>NUCLEOTIDE SEQUENCE [LARGE SCALE GENOMIC DNA]</scope>
    <source>
        <strain evidence="8 9">RCEF 264</strain>
    </source>
</reference>
<dbReference type="GO" id="GO:0016020">
    <property type="term" value="C:membrane"/>
    <property type="evidence" value="ECO:0007669"/>
    <property type="project" value="UniProtKB-SubCell"/>
</dbReference>
<dbReference type="InterPro" id="IPR011701">
    <property type="entry name" value="MFS"/>
</dbReference>
<dbReference type="PANTHER" id="PTHR43791">
    <property type="entry name" value="PERMEASE-RELATED"/>
    <property type="match status" value="1"/>
</dbReference>
<comment type="caution">
    <text evidence="8">The sequence shown here is derived from an EMBL/GenBank/DDBJ whole genome shotgun (WGS) entry which is preliminary data.</text>
</comment>
<dbReference type="SUPFAM" id="SSF103473">
    <property type="entry name" value="MFS general substrate transporter"/>
    <property type="match status" value="1"/>
</dbReference>
<keyword evidence="2" id="KW-0813">Transport</keyword>
<feature type="domain" description="Major facilitator superfamily (MFS) profile" evidence="7">
    <location>
        <begin position="46"/>
        <end position="459"/>
    </location>
</feature>
<feature type="transmembrane region" description="Helical" evidence="6">
    <location>
        <begin position="368"/>
        <end position="388"/>
    </location>
</feature>
<keyword evidence="3 6" id="KW-0812">Transmembrane</keyword>
<dbReference type="PANTHER" id="PTHR43791:SF24">
    <property type="entry name" value="NICOTINIC ACID PLASMA MEMBRANE TRANSPORTER"/>
    <property type="match status" value="1"/>
</dbReference>
<sequence>MAESEDKTQDGLDDAKHLEVFEVNPADTPEFKERERRVVRKLDIFIAPLMGAFNFISYLCRSNIGFAATQGMTKDLNLVGSNLNAAVSLFYVLYVFSELPISMVAKKWKFERVLPTLTVSFGAVTLGAGFIHNYGSLVATRLLLGLFEGCLFPCVALFVANWYKREEMAVRVGFLFASTALAGAFGGLLSYGIFHMDGTANIAGWRWIYIIEGIVTIVFGLACFYLVPSSFEKAYFFNEEDKKIMRYRAELTHKYSGGSGHFKMRDIWIAVKDPKTWCHGWIQFCVITPLYAFSQFLPIIIEDGLGYDTLQAQYLTIPVQLWGAIIYMVIAWLSDRYRKRFLFLAIFTPITGLGYLLLLCPIPAGAQYFSTFLITTGAYIISGNNLAWASANSAPDGKRGATVGIVLTLTDLAGVVVGQIYPHNDAPKFYLGNAWTFGVVMVGLLLFCLVTWIYKKRNAEKERRLAAGEVVPPEQWDDQAPDFIYQT</sequence>
<evidence type="ECO:0000256" key="5">
    <source>
        <dbReference type="ARBA" id="ARBA00023136"/>
    </source>
</evidence>
<organism evidence="8 9">
    <name type="scientific">Niveomyces insectorum RCEF 264</name>
    <dbReference type="NCBI Taxonomy" id="1081102"/>
    <lineage>
        <taxon>Eukaryota</taxon>
        <taxon>Fungi</taxon>
        <taxon>Dikarya</taxon>
        <taxon>Ascomycota</taxon>
        <taxon>Pezizomycotina</taxon>
        <taxon>Sordariomycetes</taxon>
        <taxon>Hypocreomycetidae</taxon>
        <taxon>Hypocreales</taxon>
        <taxon>Cordycipitaceae</taxon>
        <taxon>Niveomyces</taxon>
    </lineage>
</organism>
<feature type="transmembrane region" description="Helical" evidence="6">
    <location>
        <begin position="79"/>
        <end position="101"/>
    </location>
</feature>
<evidence type="ECO:0000313" key="9">
    <source>
        <dbReference type="Proteomes" id="UP000076874"/>
    </source>
</evidence>
<keyword evidence="9" id="KW-1185">Reference proteome</keyword>
<dbReference type="InterPro" id="IPR020846">
    <property type="entry name" value="MFS_dom"/>
</dbReference>
<feature type="transmembrane region" description="Helical" evidence="6">
    <location>
        <begin position="341"/>
        <end position="362"/>
    </location>
</feature>
<dbReference type="FunFam" id="1.20.1250.20:FF:000013">
    <property type="entry name" value="MFS general substrate transporter"/>
    <property type="match status" value="1"/>
</dbReference>